<feature type="domain" description="HTH psq-type" evidence="1">
    <location>
        <begin position="15"/>
        <end position="65"/>
    </location>
</feature>
<dbReference type="Gene3D" id="1.10.10.60">
    <property type="entry name" value="Homeodomain-like"/>
    <property type="match status" value="1"/>
</dbReference>
<proteinExistence type="predicted"/>
<reference evidence="2" key="2">
    <citation type="submission" date="2025-08" db="UniProtKB">
        <authorList>
            <consortium name="Ensembl"/>
        </authorList>
    </citation>
    <scope>IDENTIFICATION</scope>
</reference>
<keyword evidence="3" id="KW-1185">Reference proteome</keyword>
<sequence>MASKIPAKSKGEKCKRRVVLTLKEKKDICTCLEKGKSRNVLIQEYNFDLSMIYNIKAQKGQLLKFLLVVSQIKIKFVIPVPVVSSVSINFRKCSDSHHCRDIFTRFCCCYKTHQ</sequence>
<dbReference type="AlphaFoldDB" id="A0A452J4G6"/>
<dbReference type="InterPro" id="IPR007889">
    <property type="entry name" value="HTH_Psq"/>
</dbReference>
<dbReference type="SUPFAM" id="SSF46689">
    <property type="entry name" value="Homeodomain-like"/>
    <property type="match status" value="1"/>
</dbReference>
<organism evidence="2 3">
    <name type="scientific">Gopherus agassizii</name>
    <name type="common">Agassiz's desert tortoise</name>
    <dbReference type="NCBI Taxonomy" id="38772"/>
    <lineage>
        <taxon>Eukaryota</taxon>
        <taxon>Metazoa</taxon>
        <taxon>Chordata</taxon>
        <taxon>Craniata</taxon>
        <taxon>Vertebrata</taxon>
        <taxon>Euteleostomi</taxon>
        <taxon>Archelosauria</taxon>
        <taxon>Testudinata</taxon>
        <taxon>Testudines</taxon>
        <taxon>Cryptodira</taxon>
        <taxon>Durocryptodira</taxon>
        <taxon>Testudinoidea</taxon>
        <taxon>Testudinidae</taxon>
        <taxon>Gopherus</taxon>
    </lineage>
</organism>
<evidence type="ECO:0000313" key="2">
    <source>
        <dbReference type="Ensembl" id="ENSGAGP00000035332.1"/>
    </source>
</evidence>
<evidence type="ECO:0000259" key="1">
    <source>
        <dbReference type="Pfam" id="PF04218"/>
    </source>
</evidence>
<evidence type="ECO:0000313" key="3">
    <source>
        <dbReference type="Proteomes" id="UP000291020"/>
    </source>
</evidence>
<accession>A0A452J4G6</accession>
<dbReference type="GO" id="GO:0003677">
    <property type="term" value="F:DNA binding"/>
    <property type="evidence" value="ECO:0007669"/>
    <property type="project" value="InterPro"/>
</dbReference>
<dbReference type="Ensembl" id="ENSGAGT00000040006.1">
    <property type="protein sequence ID" value="ENSGAGP00000035332.1"/>
    <property type="gene ID" value="ENSGAGG00000025118.1"/>
</dbReference>
<name>A0A452J4G6_9SAUR</name>
<reference evidence="3" key="1">
    <citation type="journal article" date="2017" name="PLoS ONE">
        <title>The Agassiz's desert tortoise genome provides a resource for the conservation of a threatened species.</title>
        <authorList>
            <person name="Tollis M."/>
            <person name="DeNardo D.F."/>
            <person name="Cornelius J.A."/>
            <person name="Dolby G.A."/>
            <person name="Edwards T."/>
            <person name="Henen B.T."/>
            <person name="Karl A.E."/>
            <person name="Murphy R.W."/>
            <person name="Kusumi K."/>
        </authorList>
    </citation>
    <scope>NUCLEOTIDE SEQUENCE [LARGE SCALE GENOMIC DNA]</scope>
</reference>
<dbReference type="Proteomes" id="UP000291020">
    <property type="component" value="Unassembled WGS sequence"/>
</dbReference>
<protein>
    <recommendedName>
        <fullName evidence="1">HTH psq-type domain-containing protein</fullName>
    </recommendedName>
</protein>
<dbReference type="InterPro" id="IPR009057">
    <property type="entry name" value="Homeodomain-like_sf"/>
</dbReference>
<reference evidence="2" key="3">
    <citation type="submission" date="2025-09" db="UniProtKB">
        <authorList>
            <consortium name="Ensembl"/>
        </authorList>
    </citation>
    <scope>IDENTIFICATION</scope>
</reference>
<dbReference type="STRING" id="38772.ENSGAGP00000035332"/>
<dbReference type="Pfam" id="PF04218">
    <property type="entry name" value="CENP-B_N"/>
    <property type="match status" value="1"/>
</dbReference>